<sequence>MQRRMTRTRQLRSAEPCERFQGEDQEDFEERFINEFIGRGVFTTKTFSKDDFLLVYKGELVTADEGYRREDSYHPDLGSFLFFLKMVSILRSCPWSKLDRS</sequence>
<protein>
    <submittedName>
        <fullName evidence="2">Uncharacterized protein</fullName>
    </submittedName>
</protein>
<reference evidence="2 3" key="1">
    <citation type="submission" date="2022-05" db="EMBL/GenBank/DDBJ databases">
        <authorList>
            <consortium name="Genoscope - CEA"/>
            <person name="William W."/>
        </authorList>
    </citation>
    <scope>NUCLEOTIDE SEQUENCE [LARGE SCALE GENOMIC DNA]</scope>
</reference>
<comment type="caution">
    <text evidence="2">The sequence shown here is derived from an EMBL/GenBank/DDBJ whole genome shotgun (WGS) entry which is preliminary data.</text>
</comment>
<gene>
    <name evidence="2" type="ORF">PLOB_00014213</name>
</gene>
<dbReference type="PANTHER" id="PTHR46167">
    <property type="entry name" value="N-LYSINE METHYLTRANSFERASE KMT5A"/>
    <property type="match status" value="1"/>
</dbReference>
<dbReference type="Proteomes" id="UP001159405">
    <property type="component" value="Unassembled WGS sequence"/>
</dbReference>
<name>A0ABN8R3V7_9CNID</name>
<accession>A0ABN8R3V7</accession>
<dbReference type="SUPFAM" id="SSF82199">
    <property type="entry name" value="SET domain"/>
    <property type="match status" value="1"/>
</dbReference>
<organism evidence="2 3">
    <name type="scientific">Porites lobata</name>
    <dbReference type="NCBI Taxonomy" id="104759"/>
    <lineage>
        <taxon>Eukaryota</taxon>
        <taxon>Metazoa</taxon>
        <taxon>Cnidaria</taxon>
        <taxon>Anthozoa</taxon>
        <taxon>Hexacorallia</taxon>
        <taxon>Scleractinia</taxon>
        <taxon>Fungiina</taxon>
        <taxon>Poritidae</taxon>
        <taxon>Porites</taxon>
    </lineage>
</organism>
<feature type="compositionally biased region" description="Basic residues" evidence="1">
    <location>
        <begin position="1"/>
        <end position="10"/>
    </location>
</feature>
<keyword evidence="3" id="KW-1185">Reference proteome</keyword>
<dbReference type="Gene3D" id="2.170.270.10">
    <property type="entry name" value="SET domain"/>
    <property type="match status" value="1"/>
</dbReference>
<proteinExistence type="predicted"/>
<feature type="region of interest" description="Disordered" evidence="1">
    <location>
        <begin position="1"/>
        <end position="23"/>
    </location>
</feature>
<dbReference type="InterPro" id="IPR051760">
    <property type="entry name" value="KMT5A"/>
</dbReference>
<evidence type="ECO:0000313" key="3">
    <source>
        <dbReference type="Proteomes" id="UP001159405"/>
    </source>
</evidence>
<dbReference type="InterPro" id="IPR046341">
    <property type="entry name" value="SET_dom_sf"/>
</dbReference>
<dbReference type="EMBL" id="CALNXK010000182">
    <property type="protein sequence ID" value="CAH3173486.1"/>
    <property type="molecule type" value="Genomic_DNA"/>
</dbReference>
<evidence type="ECO:0000313" key="2">
    <source>
        <dbReference type="EMBL" id="CAH3173486.1"/>
    </source>
</evidence>
<dbReference type="PANTHER" id="PTHR46167:SF1">
    <property type="entry name" value="N-LYSINE METHYLTRANSFERASE KMT5A"/>
    <property type="match status" value="1"/>
</dbReference>
<evidence type="ECO:0000256" key="1">
    <source>
        <dbReference type="SAM" id="MobiDB-lite"/>
    </source>
</evidence>